<dbReference type="CDD" id="cd04301">
    <property type="entry name" value="NAT_SF"/>
    <property type="match status" value="1"/>
</dbReference>
<dbReference type="AlphaFoldDB" id="A0A385TJG3"/>
<evidence type="ECO:0000256" key="1">
    <source>
        <dbReference type="ARBA" id="ARBA00022679"/>
    </source>
</evidence>
<evidence type="ECO:0000313" key="4">
    <source>
        <dbReference type="EMBL" id="AYB43793.1"/>
    </source>
</evidence>
<name>A0A385TJG3_PAELA</name>
<dbReference type="GO" id="GO:0016747">
    <property type="term" value="F:acyltransferase activity, transferring groups other than amino-acyl groups"/>
    <property type="evidence" value="ECO:0007669"/>
    <property type="project" value="InterPro"/>
</dbReference>
<dbReference type="RefSeq" id="WP_119847720.1">
    <property type="nucleotide sequence ID" value="NZ_CP032412.1"/>
</dbReference>
<feature type="domain" description="N-acetyltransferase" evidence="3">
    <location>
        <begin position="159"/>
        <end position="293"/>
    </location>
</feature>
<gene>
    <name evidence="4" type="ORF">D5F53_11015</name>
</gene>
<dbReference type="Proteomes" id="UP000266552">
    <property type="component" value="Chromosome"/>
</dbReference>
<evidence type="ECO:0000313" key="5">
    <source>
        <dbReference type="Proteomes" id="UP000266552"/>
    </source>
</evidence>
<dbReference type="PROSITE" id="PS51186">
    <property type="entry name" value="GNAT"/>
    <property type="match status" value="1"/>
</dbReference>
<keyword evidence="5" id="KW-1185">Reference proteome</keyword>
<dbReference type="InterPro" id="IPR050680">
    <property type="entry name" value="YpeA/RimI_acetyltransf"/>
</dbReference>
<protein>
    <submittedName>
        <fullName evidence="4">GNAT family N-acetyltransferase</fullName>
    </submittedName>
</protein>
<evidence type="ECO:0000259" key="3">
    <source>
        <dbReference type="PROSITE" id="PS51186"/>
    </source>
</evidence>
<dbReference type="InterPro" id="IPR000182">
    <property type="entry name" value="GNAT_dom"/>
</dbReference>
<evidence type="ECO:0000256" key="2">
    <source>
        <dbReference type="ARBA" id="ARBA00023315"/>
    </source>
</evidence>
<dbReference type="Gene3D" id="3.40.630.30">
    <property type="match status" value="1"/>
</dbReference>
<dbReference type="EMBL" id="CP032412">
    <property type="protein sequence ID" value="AYB43793.1"/>
    <property type="molecule type" value="Genomic_DNA"/>
</dbReference>
<accession>A0A385TJG3</accession>
<dbReference type="Pfam" id="PF00583">
    <property type="entry name" value="Acetyltransf_1"/>
    <property type="match status" value="1"/>
</dbReference>
<dbReference type="SUPFAM" id="SSF55729">
    <property type="entry name" value="Acyl-CoA N-acyltransferases (Nat)"/>
    <property type="match status" value="1"/>
</dbReference>
<proteinExistence type="predicted"/>
<sequence>MVLGTDQTKLRELSSFLARMNGDRHHHVGYCGEQEGEVYSTLLEDFSDHGRLNSQRFTVIYDQDQMVGALGFDVDEDEGTAEIWGPFIDAEGDQWHRLAEQLWGEGTSKLKGSVTRYFGFYNAAHQSAARFMEDKGGRMSGVHHVLRIQKSTVLTNAAYGLQDITPEYADEFANLHGKAFPNTYLSPESMLQKLDEDHRLFILTEEGRFVGYVYVEGDPEFQEGNIEYIAVSEHFRRKGYGRVLLDQALHYLFRVLELEEISLCVDQDNAGALQLYHRAGFETVHTLAAYVLE</sequence>
<dbReference type="InterPro" id="IPR016181">
    <property type="entry name" value="Acyl_CoA_acyltransferase"/>
</dbReference>
<reference evidence="4 5" key="1">
    <citation type="submission" date="2018-09" db="EMBL/GenBank/DDBJ databases">
        <title>Genome Sequence of Paenibacillus lautus Strain E7593-69, Azo Dye-Degrading Bacteria, Isolated from Commercial Tattoo Inks.</title>
        <authorList>
            <person name="Nho S.W."/>
            <person name="Kim S.-J."/>
            <person name="Kweon O."/>
            <person name="Cerniglia C.E."/>
        </authorList>
    </citation>
    <scope>NUCLEOTIDE SEQUENCE [LARGE SCALE GENOMIC DNA]</scope>
    <source>
        <strain evidence="4 5">E7593-69</strain>
    </source>
</reference>
<organism evidence="4 5">
    <name type="scientific">Paenibacillus lautus</name>
    <name type="common">Bacillus lautus</name>
    <dbReference type="NCBI Taxonomy" id="1401"/>
    <lineage>
        <taxon>Bacteria</taxon>
        <taxon>Bacillati</taxon>
        <taxon>Bacillota</taxon>
        <taxon>Bacilli</taxon>
        <taxon>Bacillales</taxon>
        <taxon>Paenibacillaceae</taxon>
        <taxon>Paenibacillus</taxon>
    </lineage>
</organism>
<dbReference type="PANTHER" id="PTHR43420">
    <property type="entry name" value="ACETYLTRANSFERASE"/>
    <property type="match status" value="1"/>
</dbReference>
<keyword evidence="1 4" id="KW-0808">Transferase</keyword>
<keyword evidence="2" id="KW-0012">Acyltransferase</keyword>
<dbReference type="KEGG" id="plw:D5F53_11015"/>